<dbReference type="RefSeq" id="WP_163491796.1">
    <property type="nucleotide sequence ID" value="NZ_JACVEL010000002.1"/>
</dbReference>
<proteinExistence type="predicted"/>
<dbReference type="InterPro" id="IPR012640">
    <property type="entry name" value="Membr_lipoprot_lipid_attach_CS"/>
</dbReference>
<sequence>MKKVLFAAVAVLALASCKKSYTCKFSDSSSAEITYTDLNKTEAEAAETSCKLAGGSWSTK</sequence>
<keyword evidence="4" id="KW-1185">Reference proteome</keyword>
<keyword evidence="2" id="KW-0732">Signal</keyword>
<evidence type="ECO:0000313" key="3">
    <source>
        <dbReference type="EMBL" id="MBC9811550.1"/>
    </source>
</evidence>
<evidence type="ECO:0000256" key="2">
    <source>
        <dbReference type="ARBA" id="ARBA00022729"/>
    </source>
</evidence>
<reference evidence="3" key="1">
    <citation type="submission" date="2020-09" db="EMBL/GenBank/DDBJ databases">
        <title>Taishania pollutisoli gen. nov., sp. nov., Isolated from Tetrabromobisphenol A-Contaminated Soil.</title>
        <authorList>
            <person name="Chen Q."/>
        </authorList>
    </citation>
    <scope>NUCLEOTIDE SEQUENCE</scope>
    <source>
        <strain evidence="3">CZZ-1</strain>
    </source>
</reference>
<evidence type="ECO:0000256" key="1">
    <source>
        <dbReference type="ARBA" id="ARBA00017922"/>
    </source>
</evidence>
<dbReference type="AlphaFoldDB" id="A0A8J6PID9"/>
<dbReference type="Pfam" id="PF08139">
    <property type="entry name" value="LPAM_1"/>
    <property type="match status" value="1"/>
</dbReference>
<dbReference type="PROSITE" id="PS51257">
    <property type="entry name" value="PROKAR_LIPOPROTEIN"/>
    <property type="match status" value="1"/>
</dbReference>
<evidence type="ECO:0000313" key="4">
    <source>
        <dbReference type="Proteomes" id="UP000652681"/>
    </source>
</evidence>
<accession>A0A8J6PID9</accession>
<keyword evidence="3" id="KW-0449">Lipoprotein</keyword>
<dbReference type="Proteomes" id="UP000652681">
    <property type="component" value="Unassembled WGS sequence"/>
</dbReference>
<comment type="caution">
    <text evidence="3">The sequence shown here is derived from an EMBL/GenBank/DDBJ whole genome shotgun (WGS) entry which is preliminary data.</text>
</comment>
<protein>
    <recommendedName>
        <fullName evidence="1">Type IV secretion system putative lipoprotein virB7</fullName>
    </recommendedName>
</protein>
<gene>
    <name evidence="3" type="ORF">H9Y05_03595</name>
</gene>
<dbReference type="EMBL" id="JACVEL010000002">
    <property type="protein sequence ID" value="MBC9811550.1"/>
    <property type="molecule type" value="Genomic_DNA"/>
</dbReference>
<organism evidence="3 4">
    <name type="scientific">Taishania pollutisoli</name>
    <dbReference type="NCBI Taxonomy" id="2766479"/>
    <lineage>
        <taxon>Bacteria</taxon>
        <taxon>Pseudomonadati</taxon>
        <taxon>Bacteroidota</taxon>
        <taxon>Flavobacteriia</taxon>
        <taxon>Flavobacteriales</taxon>
        <taxon>Crocinitomicaceae</taxon>
        <taxon>Taishania</taxon>
    </lineage>
</organism>
<name>A0A8J6PID9_9FLAO</name>